<accession>A0A225SR76</accession>
<dbReference type="InterPro" id="IPR036397">
    <property type="entry name" value="RNaseH_sf"/>
</dbReference>
<keyword evidence="2" id="KW-1185">Reference proteome</keyword>
<evidence type="ECO:0000313" key="2">
    <source>
        <dbReference type="Proteomes" id="UP000214747"/>
    </source>
</evidence>
<organism evidence="1 2">
    <name type="scientific">Herbaspirillum aquaticum</name>
    <dbReference type="NCBI Taxonomy" id="568783"/>
    <lineage>
        <taxon>Bacteria</taxon>
        <taxon>Pseudomonadati</taxon>
        <taxon>Pseudomonadota</taxon>
        <taxon>Betaproteobacteria</taxon>
        <taxon>Burkholderiales</taxon>
        <taxon>Oxalobacteraceae</taxon>
        <taxon>Herbaspirillum</taxon>
    </lineage>
</organism>
<gene>
    <name evidence="1" type="ORF">CEJ45_24390</name>
</gene>
<name>A0A225SR76_9BURK</name>
<dbReference type="Gene3D" id="3.30.420.10">
    <property type="entry name" value="Ribonuclease H-like superfamily/Ribonuclease H"/>
    <property type="match status" value="1"/>
</dbReference>
<dbReference type="InterPro" id="IPR012337">
    <property type="entry name" value="RNaseH-like_sf"/>
</dbReference>
<dbReference type="GO" id="GO:0003676">
    <property type="term" value="F:nucleic acid binding"/>
    <property type="evidence" value="ECO:0007669"/>
    <property type="project" value="InterPro"/>
</dbReference>
<dbReference type="AlphaFoldDB" id="A0A225SR76"/>
<proteinExistence type="predicted"/>
<sequence>MSVSNSGSTLVFIDTEFTDFLDPQLISIGLVAQSGEEFYAELPYEVRECSEFVKAAVLPLLGYAPHAEMTKDDLYLQMTNWLKLVRPKDQEVFICYDYQTDWDLFYDVLDGRVPPWCKRRLVADRINELLRYEFHKQHKLPEHHALNDAKANCYAFRELPLASAS</sequence>
<dbReference type="EMBL" id="NJGV01000060">
    <property type="protein sequence ID" value="OWY31623.1"/>
    <property type="molecule type" value="Genomic_DNA"/>
</dbReference>
<comment type="caution">
    <text evidence="1">The sequence shown here is derived from an EMBL/GenBank/DDBJ whole genome shotgun (WGS) entry which is preliminary data.</text>
</comment>
<protein>
    <submittedName>
        <fullName evidence="1">Uncharacterized protein</fullName>
    </submittedName>
</protein>
<evidence type="ECO:0000313" key="1">
    <source>
        <dbReference type="EMBL" id="OWY31623.1"/>
    </source>
</evidence>
<reference evidence="1 2" key="1">
    <citation type="journal article" date="2010" name="Int. J. Syst. Evol. Microbiol.">
        <title>Reclassification of Herbaspirillum putei as a later heterotypic synonym of Herbaspirillum huttiense, with the description of H. huttiense subsp. huttiense subsp. nov. and H. huttiense subsp. putei subsp. nov., comb. nov., and description of Herbaspirillum aquaticum sp. nov.</title>
        <authorList>
            <person name="Dobritsa A.P."/>
            <person name="Reddy M.C."/>
            <person name="Samadpour M."/>
        </authorList>
    </citation>
    <scope>NUCLEOTIDE SEQUENCE [LARGE SCALE GENOMIC DNA]</scope>
    <source>
        <strain evidence="1 2">IEH 4430</strain>
    </source>
</reference>
<dbReference type="SUPFAM" id="SSF53098">
    <property type="entry name" value="Ribonuclease H-like"/>
    <property type="match status" value="1"/>
</dbReference>
<dbReference type="Proteomes" id="UP000214747">
    <property type="component" value="Unassembled WGS sequence"/>
</dbReference>